<dbReference type="EMBL" id="JAJSOF020000017">
    <property type="protein sequence ID" value="KAJ4439738.1"/>
    <property type="molecule type" value="Genomic_DNA"/>
</dbReference>
<evidence type="ECO:0000313" key="2">
    <source>
        <dbReference type="Proteomes" id="UP001148838"/>
    </source>
</evidence>
<reference evidence="1 2" key="1">
    <citation type="journal article" date="2022" name="Allergy">
        <title>Genome assembly and annotation of Periplaneta americana reveal a comprehensive cockroach allergen profile.</title>
        <authorList>
            <person name="Wang L."/>
            <person name="Xiong Q."/>
            <person name="Saelim N."/>
            <person name="Wang L."/>
            <person name="Nong W."/>
            <person name="Wan A.T."/>
            <person name="Shi M."/>
            <person name="Liu X."/>
            <person name="Cao Q."/>
            <person name="Hui J.H.L."/>
            <person name="Sookrung N."/>
            <person name="Leung T.F."/>
            <person name="Tungtrongchitr A."/>
            <person name="Tsui S.K.W."/>
        </authorList>
    </citation>
    <scope>NUCLEOTIDE SEQUENCE [LARGE SCALE GENOMIC DNA]</scope>
    <source>
        <strain evidence="1">PWHHKU_190912</strain>
    </source>
</reference>
<keyword evidence="2" id="KW-1185">Reference proteome</keyword>
<dbReference type="Proteomes" id="UP001148838">
    <property type="component" value="Unassembled WGS sequence"/>
</dbReference>
<gene>
    <name evidence="1" type="ORF">ANN_07866</name>
</gene>
<organism evidence="1 2">
    <name type="scientific">Periplaneta americana</name>
    <name type="common">American cockroach</name>
    <name type="synonym">Blatta americana</name>
    <dbReference type="NCBI Taxonomy" id="6978"/>
    <lineage>
        <taxon>Eukaryota</taxon>
        <taxon>Metazoa</taxon>
        <taxon>Ecdysozoa</taxon>
        <taxon>Arthropoda</taxon>
        <taxon>Hexapoda</taxon>
        <taxon>Insecta</taxon>
        <taxon>Pterygota</taxon>
        <taxon>Neoptera</taxon>
        <taxon>Polyneoptera</taxon>
        <taxon>Dictyoptera</taxon>
        <taxon>Blattodea</taxon>
        <taxon>Blattoidea</taxon>
        <taxon>Blattidae</taxon>
        <taxon>Blattinae</taxon>
        <taxon>Periplaneta</taxon>
    </lineage>
</organism>
<accession>A0ABQ8SZT0</accession>
<sequence length="485" mass="56937">MGLILRHDHRLVGRPEGKRPLGRPRRRWEDNIKVDLREVGHDGRDWMNLAQDRDQWRAYVRAQRISGFLKCHRRGKRGRAPCTSVLHSFCQRPASGQVPTGGSHTLGNYCAGVRLQHLDLPRALYGAETWALQRSEEKGIEAFEIYIWRRIERVKWTDKIRNEVVLKRVGEERMMLKLSRKRKRNWLGLWLRRNYLLKDALEGMMNGRKVRGRRRHQMIDGIKIYGSYEEKKRKAENGKIGECWVCILESKTLMSPFDSNCIQPLFGFIMSLAWLNRPAQGLRFPSRLTAHERNADISCALYKGGLEEGVISYKIYTKLMKKSKYVTCSKFVSTYKALHFSRASDGGNNAENIAYRWNIVMHKEKPTQRCTILSRKLCYVRMEKVTQSRTAALYSSPYIIRNIKSGRLRWAGHVARMGESRNAYRMLVGRLEGKRPLGRPRRWWEDNIKMDLREVGYDDRDWINLAQDRGRWRAYVRAAMNLRVP</sequence>
<proteinExistence type="predicted"/>
<comment type="caution">
    <text evidence="1">The sequence shown here is derived from an EMBL/GenBank/DDBJ whole genome shotgun (WGS) entry which is preliminary data.</text>
</comment>
<name>A0ABQ8SZT0_PERAM</name>
<dbReference type="PANTHER" id="PTHR47027:SF8">
    <property type="entry name" value="RIBONUCLEASE H"/>
    <property type="match status" value="1"/>
</dbReference>
<dbReference type="PANTHER" id="PTHR47027">
    <property type="entry name" value="REVERSE TRANSCRIPTASE DOMAIN-CONTAINING PROTEIN"/>
    <property type="match status" value="1"/>
</dbReference>
<protein>
    <submittedName>
        <fullName evidence="1">Uncharacterized protein</fullName>
    </submittedName>
</protein>
<evidence type="ECO:0000313" key="1">
    <source>
        <dbReference type="EMBL" id="KAJ4439738.1"/>
    </source>
</evidence>